<accession>A0A0X3WXM1</accession>
<comment type="caution">
    <text evidence="7">The sequence shown here is derived from an EMBL/GenBank/DDBJ whole genome shotgun (WGS) entry which is preliminary data.</text>
</comment>
<dbReference type="AlphaFoldDB" id="A0A0X3WXM1"/>
<evidence type="ECO:0000313" key="7">
    <source>
        <dbReference type="EMBL" id="KUL61565.1"/>
    </source>
</evidence>
<gene>
    <name evidence="7" type="ORF">ADL28_15040</name>
</gene>
<dbReference type="InterPro" id="IPR011701">
    <property type="entry name" value="MFS"/>
</dbReference>
<dbReference type="PANTHER" id="PTHR11662:SF399">
    <property type="entry name" value="FI19708P1-RELATED"/>
    <property type="match status" value="1"/>
</dbReference>
<feature type="transmembrane region" description="Helical" evidence="5">
    <location>
        <begin position="301"/>
        <end position="320"/>
    </location>
</feature>
<comment type="subcellular location">
    <subcellularLocation>
        <location evidence="1">Cell membrane</location>
        <topology evidence="1">Multi-pass membrane protein</topology>
    </subcellularLocation>
</comment>
<dbReference type="InterPro" id="IPR036259">
    <property type="entry name" value="MFS_trans_sf"/>
</dbReference>
<dbReference type="PANTHER" id="PTHR11662">
    <property type="entry name" value="SOLUTE CARRIER FAMILY 17"/>
    <property type="match status" value="1"/>
</dbReference>
<sequence>MSASPAVAARPSLNAKRITTVSVTILFVAWIVNYVDRLAITTALPSLAKEFDLDHTQQGLILTVFFAVYALFQLPGGLMADRIGAKKTMITAMVAWSLFTGLTGLVSSFGMLLIVRALFGVTEGLYPGASMKAVAERTQPHNRMTANGIVTSANTLGAALAPLIAAPVITAVGWRHTFFAVAGAGFLMAVVIWWALPAPLPEPTVAEGDGERVLATSAPTDVSTAQLLRSGALWRFTLLFGGFDLVVWGLLSWVPSYLQTERGVSITASGALASIPNFCATISMIAGGVLFDRYFYGRHRLLIIPSCAVGGVLLLFMAYATSATMFIVYQSLAMFVLFLSFMPIFGLPLRILPRNVVGRASALINMGGQLAGAVAPFIMGLLADHVSFAAAFAFLIFGTVVAIAAVLWAPQRPEELRTDFAHT</sequence>
<feature type="transmembrane region" description="Helical" evidence="5">
    <location>
        <begin position="93"/>
        <end position="119"/>
    </location>
</feature>
<feature type="transmembrane region" description="Helical" evidence="5">
    <location>
        <begin position="233"/>
        <end position="254"/>
    </location>
</feature>
<feature type="transmembrane region" description="Helical" evidence="5">
    <location>
        <begin position="177"/>
        <end position="196"/>
    </location>
</feature>
<dbReference type="SUPFAM" id="SSF103473">
    <property type="entry name" value="MFS general substrate transporter"/>
    <property type="match status" value="1"/>
</dbReference>
<dbReference type="GO" id="GO:0022857">
    <property type="term" value="F:transmembrane transporter activity"/>
    <property type="evidence" value="ECO:0007669"/>
    <property type="project" value="InterPro"/>
</dbReference>
<keyword evidence="3 5" id="KW-1133">Transmembrane helix</keyword>
<dbReference type="PROSITE" id="PS50850">
    <property type="entry name" value="MFS"/>
    <property type="match status" value="1"/>
</dbReference>
<dbReference type="Pfam" id="PF07690">
    <property type="entry name" value="MFS_1"/>
    <property type="match status" value="1"/>
</dbReference>
<dbReference type="InterPro" id="IPR050382">
    <property type="entry name" value="MFS_Na/Anion_cotransporter"/>
</dbReference>
<feature type="transmembrane region" description="Helical" evidence="5">
    <location>
        <begin position="326"/>
        <end position="349"/>
    </location>
</feature>
<dbReference type="Proteomes" id="UP000053413">
    <property type="component" value="Unassembled WGS sequence"/>
</dbReference>
<dbReference type="RefSeq" id="WP_059144247.1">
    <property type="nucleotide sequence ID" value="NZ_LLZJ01000166.1"/>
</dbReference>
<feature type="transmembrane region" description="Helical" evidence="5">
    <location>
        <begin position="55"/>
        <end position="72"/>
    </location>
</feature>
<dbReference type="Gene3D" id="1.20.1250.20">
    <property type="entry name" value="MFS general substrate transporter like domains"/>
    <property type="match status" value="2"/>
</dbReference>
<evidence type="ECO:0000259" key="6">
    <source>
        <dbReference type="PROSITE" id="PS50850"/>
    </source>
</evidence>
<feature type="transmembrane region" description="Helical" evidence="5">
    <location>
        <begin position="388"/>
        <end position="409"/>
    </location>
</feature>
<evidence type="ECO:0000256" key="3">
    <source>
        <dbReference type="ARBA" id="ARBA00022989"/>
    </source>
</evidence>
<feature type="domain" description="Major facilitator superfamily (MFS) profile" evidence="6">
    <location>
        <begin position="22"/>
        <end position="416"/>
    </location>
</feature>
<dbReference type="CDD" id="cd17319">
    <property type="entry name" value="MFS_ExuT_GudP_like"/>
    <property type="match status" value="1"/>
</dbReference>
<name>A0A0X3WXM1_STRVO</name>
<proteinExistence type="predicted"/>
<reference evidence="8" key="1">
    <citation type="submission" date="2015-10" db="EMBL/GenBank/DDBJ databases">
        <authorList>
            <person name="Ju K.-S."/>
            <person name="Doroghazi J.R."/>
            <person name="Metcalf W.W."/>
        </authorList>
    </citation>
    <scope>NUCLEOTIDE SEQUENCE [LARGE SCALE GENOMIC DNA]</scope>
    <source>
        <strain evidence="8">NRRL F-8817</strain>
    </source>
</reference>
<dbReference type="EMBL" id="LLZJ01000166">
    <property type="protein sequence ID" value="KUL61565.1"/>
    <property type="molecule type" value="Genomic_DNA"/>
</dbReference>
<dbReference type="GO" id="GO:0005886">
    <property type="term" value="C:plasma membrane"/>
    <property type="evidence" value="ECO:0007669"/>
    <property type="project" value="UniProtKB-SubCell"/>
</dbReference>
<feature type="transmembrane region" description="Helical" evidence="5">
    <location>
        <begin position="18"/>
        <end position="35"/>
    </location>
</feature>
<evidence type="ECO:0000256" key="2">
    <source>
        <dbReference type="ARBA" id="ARBA00022692"/>
    </source>
</evidence>
<evidence type="ECO:0000256" key="1">
    <source>
        <dbReference type="ARBA" id="ARBA00004651"/>
    </source>
</evidence>
<keyword evidence="4 5" id="KW-0472">Membrane</keyword>
<keyword evidence="2 5" id="KW-0812">Transmembrane</keyword>
<feature type="transmembrane region" description="Helical" evidence="5">
    <location>
        <begin position="361"/>
        <end position="382"/>
    </location>
</feature>
<protein>
    <recommendedName>
        <fullName evidence="6">Major facilitator superfamily (MFS) profile domain-containing protein</fullName>
    </recommendedName>
</protein>
<organism evidence="7 8">
    <name type="scientific">Streptomyces violaceusniger</name>
    <dbReference type="NCBI Taxonomy" id="68280"/>
    <lineage>
        <taxon>Bacteria</taxon>
        <taxon>Bacillati</taxon>
        <taxon>Actinomycetota</taxon>
        <taxon>Actinomycetes</taxon>
        <taxon>Kitasatosporales</taxon>
        <taxon>Streptomycetaceae</taxon>
        <taxon>Streptomyces</taxon>
        <taxon>Streptomyces violaceusniger group</taxon>
    </lineage>
</organism>
<evidence type="ECO:0000256" key="5">
    <source>
        <dbReference type="SAM" id="Phobius"/>
    </source>
</evidence>
<dbReference type="OrthoDB" id="8596007at2"/>
<evidence type="ECO:0000313" key="8">
    <source>
        <dbReference type="Proteomes" id="UP000053413"/>
    </source>
</evidence>
<evidence type="ECO:0000256" key="4">
    <source>
        <dbReference type="ARBA" id="ARBA00023136"/>
    </source>
</evidence>
<dbReference type="InterPro" id="IPR020846">
    <property type="entry name" value="MFS_dom"/>
</dbReference>
<dbReference type="GeneID" id="97435080"/>